<dbReference type="EMBL" id="MWMH01000003">
    <property type="protein sequence ID" value="OOP73191.1"/>
    <property type="molecule type" value="Genomic_DNA"/>
</dbReference>
<evidence type="ECO:0008006" key="8">
    <source>
        <dbReference type="Google" id="ProtNLM"/>
    </source>
</evidence>
<evidence type="ECO:0000256" key="4">
    <source>
        <dbReference type="ARBA" id="ARBA00023004"/>
    </source>
</evidence>
<evidence type="ECO:0000256" key="3">
    <source>
        <dbReference type="ARBA" id="ARBA00022723"/>
    </source>
</evidence>
<keyword evidence="4" id="KW-0408">Iron</keyword>
<accession>A0A1S9N6Y9</accession>
<evidence type="ECO:0000256" key="2">
    <source>
        <dbReference type="ARBA" id="ARBA00022691"/>
    </source>
</evidence>
<dbReference type="InterPro" id="IPR051198">
    <property type="entry name" value="BchE-like"/>
</dbReference>
<organism evidence="6 7">
    <name type="scientific">Clostridium beijerinckii</name>
    <name type="common">Clostridium MP</name>
    <dbReference type="NCBI Taxonomy" id="1520"/>
    <lineage>
        <taxon>Bacteria</taxon>
        <taxon>Bacillati</taxon>
        <taxon>Bacillota</taxon>
        <taxon>Clostridia</taxon>
        <taxon>Eubacteriales</taxon>
        <taxon>Clostridiaceae</taxon>
        <taxon>Clostridium</taxon>
    </lineage>
</organism>
<dbReference type="AlphaFoldDB" id="A0A1S9N6Y9"/>
<protein>
    <recommendedName>
        <fullName evidence="8">Radical SAM protein</fullName>
    </recommendedName>
</protein>
<comment type="cofactor">
    <cofactor evidence="1">
        <name>[4Fe-4S] cluster</name>
        <dbReference type="ChEBI" id="CHEBI:49883"/>
    </cofactor>
</comment>
<dbReference type="SUPFAM" id="SSF102114">
    <property type="entry name" value="Radical SAM enzymes"/>
    <property type="match status" value="1"/>
</dbReference>
<name>A0A1S9N6Y9_CLOBE</name>
<dbReference type="InterPro" id="IPR007197">
    <property type="entry name" value="rSAM"/>
</dbReference>
<evidence type="ECO:0000313" key="6">
    <source>
        <dbReference type="EMBL" id="OOP73191.1"/>
    </source>
</evidence>
<reference evidence="6 7" key="1">
    <citation type="submission" date="2017-02" db="EMBL/GenBank/DDBJ databases">
        <title>Genome sequence of Clostridium beijerinckii Br21.</title>
        <authorList>
            <person name="Fonseca B.C."/>
            <person name="Guazzaroni M.E."/>
            <person name="Riano-Pachon D.M."/>
            <person name="Reginatto V."/>
        </authorList>
    </citation>
    <scope>NUCLEOTIDE SEQUENCE [LARGE SCALE GENOMIC DNA]</scope>
    <source>
        <strain evidence="6 7">Br21</strain>
    </source>
</reference>
<proteinExistence type="predicted"/>
<dbReference type="InterPro" id="IPR058240">
    <property type="entry name" value="rSAM_sf"/>
</dbReference>
<keyword evidence="5" id="KW-0411">Iron-sulfur</keyword>
<evidence type="ECO:0000256" key="5">
    <source>
        <dbReference type="ARBA" id="ARBA00023014"/>
    </source>
</evidence>
<gene>
    <name evidence="6" type="ORF">CBEIBR21_09145</name>
</gene>
<comment type="caution">
    <text evidence="6">The sequence shown here is derived from an EMBL/GenBank/DDBJ whole genome shotgun (WGS) entry which is preliminary data.</text>
</comment>
<keyword evidence="2" id="KW-0949">S-adenosyl-L-methionine</keyword>
<dbReference type="RefSeq" id="WP_078115341.1">
    <property type="nucleotide sequence ID" value="NZ_MWMH01000003.1"/>
</dbReference>
<dbReference type="SFLD" id="SFLDS00029">
    <property type="entry name" value="Radical_SAM"/>
    <property type="match status" value="1"/>
</dbReference>
<sequence>MANILLIEPNYKCKYPPLGLMKIAYYHKEKRKDNDIVWFSKGELPDVLSERIVSQIKNSKYYKRRYKDNLDNHIEEINNIIKNKNWDRVYVSTLFTFEYEETIKAIDYAKTLVGKENVYTGGILATLMPEQLEKDTGVKVNTGQLTDSKDIGYDDKVNIDILTPDYSILDNTEYSYENEDAYYAYTTRGCGMNCGFCAVKTLEPEYKSFISIKEQIKNVNELYGKKKDLLLMDNNVLKSKDFDKIIGEIIELRFEKGATYFNEKTKKVNQRFVDFNQGLDAFLMTEEKARLLGTIALKPARIAFDHIEDKKVYAKAITMAATNGTKYLSNYLLYNAESFSGKGRQYKADTPEDLYNRLKLNVDLQEKLNESNNEENEKVSIFSFPMRYIPLDDEQRGYVGSKWNKKYLRAVQSILIPTQGKGVSGKSFFEAAFGKTPEEFIQTILMPESYIVSRGDPSKIKNISKEDLEVKINTYNEFKLKRSEWERLYDSIKGETRNKFINVIGKNKFDYFAFKQLTEDNEKKLFIHYLTDPGLMNILEKIYLDNRSSDLDIIIKYIKEKFTYKYRDLVGYMVGNNKMIPKLQMFKYIFEKDGEKDLLTTWIEQKCDSNADFMSYFSQVYNVPKQFMYILKWGNSANLIKRDERGIIINNLCSDKFENNIELFESLLNRIFDYIKKHYSNDEAKKTIDQIKEETAIQLGFLI</sequence>
<dbReference type="GO" id="GO:0046872">
    <property type="term" value="F:metal ion binding"/>
    <property type="evidence" value="ECO:0007669"/>
    <property type="project" value="UniProtKB-KW"/>
</dbReference>
<dbReference type="PANTHER" id="PTHR43409">
    <property type="entry name" value="ANAEROBIC MAGNESIUM-PROTOPORPHYRIN IX MONOMETHYL ESTER CYCLASE-RELATED"/>
    <property type="match status" value="1"/>
</dbReference>
<dbReference type="Proteomes" id="UP000190959">
    <property type="component" value="Unassembled WGS sequence"/>
</dbReference>
<keyword evidence="3" id="KW-0479">Metal-binding</keyword>
<dbReference type="GO" id="GO:0003824">
    <property type="term" value="F:catalytic activity"/>
    <property type="evidence" value="ECO:0007669"/>
    <property type="project" value="InterPro"/>
</dbReference>
<dbReference type="GO" id="GO:0051536">
    <property type="term" value="F:iron-sulfur cluster binding"/>
    <property type="evidence" value="ECO:0007669"/>
    <property type="project" value="UniProtKB-KW"/>
</dbReference>
<evidence type="ECO:0000256" key="1">
    <source>
        <dbReference type="ARBA" id="ARBA00001966"/>
    </source>
</evidence>
<evidence type="ECO:0000313" key="7">
    <source>
        <dbReference type="Proteomes" id="UP000190959"/>
    </source>
</evidence>